<feature type="domain" description="Pyruvate kinase barrel" evidence="1">
    <location>
        <begin position="17"/>
        <end position="96"/>
    </location>
</feature>
<evidence type="ECO:0000313" key="3">
    <source>
        <dbReference type="Proteomes" id="UP000092445"/>
    </source>
</evidence>
<accession>A0A1B0A7V1</accession>
<dbReference type="GO" id="GO:0004743">
    <property type="term" value="F:pyruvate kinase activity"/>
    <property type="evidence" value="ECO:0007669"/>
    <property type="project" value="InterPro"/>
</dbReference>
<evidence type="ECO:0000313" key="2">
    <source>
        <dbReference type="EnsemblMetazoa" id="GPAI036964-PA"/>
    </source>
</evidence>
<keyword evidence="3" id="KW-1185">Reference proteome</keyword>
<dbReference type="InterPro" id="IPR015793">
    <property type="entry name" value="Pyrv_Knase_brl"/>
</dbReference>
<proteinExistence type="predicted"/>
<dbReference type="STRING" id="7398.A0A1B0A7V1"/>
<sequence length="102" mass="11863">MTFDDYTFDNHFPETAETMQLIWKASKVALKELDYLVQAAIALDTKGPEIRTGLLQGNPDLEAQIKINDNLRLSINRNLMDNRERIYVDYPYITTQLFLHSL</sequence>
<dbReference type="GO" id="GO:0000287">
    <property type="term" value="F:magnesium ion binding"/>
    <property type="evidence" value="ECO:0007669"/>
    <property type="project" value="InterPro"/>
</dbReference>
<name>A0A1B0A7V1_GLOPL</name>
<dbReference type="Proteomes" id="UP000092445">
    <property type="component" value="Unassembled WGS sequence"/>
</dbReference>
<organism evidence="2 3">
    <name type="scientific">Glossina pallidipes</name>
    <name type="common">Tsetse fly</name>
    <dbReference type="NCBI Taxonomy" id="7398"/>
    <lineage>
        <taxon>Eukaryota</taxon>
        <taxon>Metazoa</taxon>
        <taxon>Ecdysozoa</taxon>
        <taxon>Arthropoda</taxon>
        <taxon>Hexapoda</taxon>
        <taxon>Insecta</taxon>
        <taxon>Pterygota</taxon>
        <taxon>Neoptera</taxon>
        <taxon>Endopterygota</taxon>
        <taxon>Diptera</taxon>
        <taxon>Brachycera</taxon>
        <taxon>Muscomorpha</taxon>
        <taxon>Hippoboscoidea</taxon>
        <taxon>Glossinidae</taxon>
        <taxon>Glossina</taxon>
    </lineage>
</organism>
<dbReference type="Pfam" id="PF00224">
    <property type="entry name" value="PK"/>
    <property type="match status" value="1"/>
</dbReference>
<dbReference type="VEuPathDB" id="VectorBase:GPAI036964"/>
<dbReference type="AlphaFoldDB" id="A0A1B0A7V1"/>
<dbReference type="GO" id="GO:0030955">
    <property type="term" value="F:potassium ion binding"/>
    <property type="evidence" value="ECO:0007669"/>
    <property type="project" value="InterPro"/>
</dbReference>
<dbReference type="SUPFAM" id="SSF50800">
    <property type="entry name" value="PK beta-barrel domain-like"/>
    <property type="match status" value="1"/>
</dbReference>
<evidence type="ECO:0000259" key="1">
    <source>
        <dbReference type="Pfam" id="PF00224"/>
    </source>
</evidence>
<reference evidence="3" key="1">
    <citation type="submission" date="2014-03" db="EMBL/GenBank/DDBJ databases">
        <authorList>
            <person name="Aksoy S."/>
            <person name="Warren W."/>
            <person name="Wilson R.K."/>
        </authorList>
    </citation>
    <scope>NUCLEOTIDE SEQUENCE [LARGE SCALE GENOMIC DNA]</scope>
    <source>
        <strain evidence="3">IAEA</strain>
    </source>
</reference>
<reference evidence="2" key="2">
    <citation type="submission" date="2020-05" db="UniProtKB">
        <authorList>
            <consortium name="EnsemblMetazoa"/>
        </authorList>
    </citation>
    <scope>IDENTIFICATION</scope>
    <source>
        <strain evidence="2">IAEA</strain>
    </source>
</reference>
<dbReference type="EnsemblMetazoa" id="GPAI036964-RA">
    <property type="protein sequence ID" value="GPAI036964-PA"/>
    <property type="gene ID" value="GPAI036964"/>
</dbReference>
<protein>
    <recommendedName>
        <fullName evidence="1">Pyruvate kinase barrel domain-containing protein</fullName>
    </recommendedName>
</protein>
<dbReference type="InterPro" id="IPR011037">
    <property type="entry name" value="Pyrv_Knase-like_insert_dom_sf"/>
</dbReference>